<sequence length="194" mass="21990">MQILVKTITGRTVTVEVDSPEQIEYVKVCVESLMRVFVKTNAGKILALETEKGHTISNLKAMIEKMEGIPQTDQQLFLDQKKLEDAHTLTDCGIVRDSTIHLVLNERNGKMKICIKPHCFEGKIFWLEVESSDLIEDVKSRIVGIYGIPAWQQKLLFGAKLLENRRTLGEYNVKNGSIINLVRISADKNRCSVF</sequence>
<organism evidence="3 4">
    <name type="scientific">Rhynchospora pubera</name>
    <dbReference type="NCBI Taxonomy" id="906938"/>
    <lineage>
        <taxon>Eukaryota</taxon>
        <taxon>Viridiplantae</taxon>
        <taxon>Streptophyta</taxon>
        <taxon>Embryophyta</taxon>
        <taxon>Tracheophyta</taxon>
        <taxon>Spermatophyta</taxon>
        <taxon>Magnoliopsida</taxon>
        <taxon>Liliopsida</taxon>
        <taxon>Poales</taxon>
        <taxon>Cyperaceae</taxon>
        <taxon>Cyperoideae</taxon>
        <taxon>Rhynchosporeae</taxon>
        <taxon>Rhynchospora</taxon>
    </lineage>
</organism>
<dbReference type="InterPro" id="IPR019956">
    <property type="entry name" value="Ubiquitin_dom"/>
</dbReference>
<feature type="domain" description="Ubiquitin-like" evidence="2">
    <location>
        <begin position="100"/>
        <end position="182"/>
    </location>
</feature>
<protein>
    <submittedName>
        <fullName evidence="3">Polyubiquitin</fullName>
    </submittedName>
</protein>
<dbReference type="InterPro" id="IPR000626">
    <property type="entry name" value="Ubiquitin-like_dom"/>
</dbReference>
<reference evidence="3" key="1">
    <citation type="submission" date="2022-08" db="EMBL/GenBank/DDBJ databases">
        <authorList>
            <person name="Marques A."/>
        </authorList>
    </citation>
    <scope>NUCLEOTIDE SEQUENCE</scope>
    <source>
        <strain evidence="3">RhyPub2mFocal</strain>
        <tissue evidence="3">Leaves</tissue>
    </source>
</reference>
<dbReference type="PROSITE" id="PS50053">
    <property type="entry name" value="UBIQUITIN_2"/>
    <property type="match status" value="2"/>
</dbReference>
<dbReference type="PANTHER" id="PTHR10666">
    <property type="entry name" value="UBIQUITIN"/>
    <property type="match status" value="1"/>
</dbReference>
<evidence type="ECO:0000313" key="4">
    <source>
        <dbReference type="Proteomes" id="UP001140206"/>
    </source>
</evidence>
<dbReference type="PRINTS" id="PR00348">
    <property type="entry name" value="UBIQUITIN"/>
</dbReference>
<dbReference type="Proteomes" id="UP001140206">
    <property type="component" value="Chromosome 2"/>
</dbReference>
<evidence type="ECO:0000313" key="3">
    <source>
        <dbReference type="EMBL" id="KAJ4783976.1"/>
    </source>
</evidence>
<accession>A0AAV8EYK5</accession>
<dbReference type="Pfam" id="PF00240">
    <property type="entry name" value="ubiquitin"/>
    <property type="match status" value="2"/>
</dbReference>
<dbReference type="EMBL" id="JAMFTS010000002">
    <property type="protein sequence ID" value="KAJ4783976.1"/>
    <property type="molecule type" value="Genomic_DNA"/>
</dbReference>
<keyword evidence="1" id="KW-1017">Isopeptide bond</keyword>
<dbReference type="Gene3D" id="3.10.20.90">
    <property type="entry name" value="Phosphatidylinositol 3-kinase Catalytic Subunit, Chain A, domain 1"/>
    <property type="match status" value="3"/>
</dbReference>
<proteinExistence type="predicted"/>
<dbReference type="SUPFAM" id="SSF54236">
    <property type="entry name" value="Ubiquitin-like"/>
    <property type="match status" value="2"/>
</dbReference>
<dbReference type="InterPro" id="IPR050158">
    <property type="entry name" value="Ubiquitin_ubiquitin-like"/>
</dbReference>
<comment type="caution">
    <text evidence="3">The sequence shown here is derived from an EMBL/GenBank/DDBJ whole genome shotgun (WGS) entry which is preliminary data.</text>
</comment>
<dbReference type="AlphaFoldDB" id="A0AAV8EYK5"/>
<dbReference type="GO" id="GO:0003729">
    <property type="term" value="F:mRNA binding"/>
    <property type="evidence" value="ECO:0007669"/>
    <property type="project" value="UniProtKB-ARBA"/>
</dbReference>
<evidence type="ECO:0000256" key="1">
    <source>
        <dbReference type="ARBA" id="ARBA00022499"/>
    </source>
</evidence>
<evidence type="ECO:0000259" key="2">
    <source>
        <dbReference type="PROSITE" id="PS50053"/>
    </source>
</evidence>
<feature type="domain" description="Ubiquitin-like" evidence="2">
    <location>
        <begin position="34"/>
        <end position="109"/>
    </location>
</feature>
<dbReference type="SMART" id="SM00213">
    <property type="entry name" value="UBQ"/>
    <property type="match status" value="2"/>
</dbReference>
<dbReference type="InterPro" id="IPR029071">
    <property type="entry name" value="Ubiquitin-like_domsf"/>
</dbReference>
<name>A0AAV8EYK5_9POAL</name>
<gene>
    <name evidence="3" type="ORF">LUZ62_035222</name>
</gene>
<keyword evidence="4" id="KW-1185">Reference proteome</keyword>